<accession>A0A2R3IMD6</accession>
<dbReference type="EMBL" id="CP027169">
    <property type="protein sequence ID" value="AVK03102.1"/>
    <property type="molecule type" value="Genomic_DNA"/>
</dbReference>
<proteinExistence type="predicted"/>
<protein>
    <submittedName>
        <fullName evidence="2">Membrane protein</fullName>
    </submittedName>
</protein>
<evidence type="ECO:0000256" key="1">
    <source>
        <dbReference type="SAM" id="Phobius"/>
    </source>
</evidence>
<feature type="transmembrane region" description="Helical" evidence="1">
    <location>
        <begin position="20"/>
        <end position="37"/>
    </location>
</feature>
<dbReference type="Proteomes" id="UP000238390">
    <property type="component" value="Chromosome"/>
</dbReference>
<keyword evidence="1" id="KW-1133">Transmembrane helix</keyword>
<sequence length="40" mass="4877">MRRPFIAEERCSAQLDLFVFVQKIYFVSILYLIFLCIRSF</sequence>
<keyword evidence="3" id="KW-1185">Reference proteome</keyword>
<keyword evidence="1" id="KW-0812">Transmembrane</keyword>
<name>A0A2R3IMD6_9PSED</name>
<evidence type="ECO:0000313" key="2">
    <source>
        <dbReference type="EMBL" id="AVK03102.1"/>
    </source>
</evidence>
<reference evidence="2 3" key="1">
    <citation type="submission" date="2018-02" db="EMBL/GenBank/DDBJ databases">
        <title>FDA/CDC Antimicrobial Resistant Isolate Bank Genome Sequencing.</title>
        <authorList>
            <person name="Benahmed F.H."/>
            <person name="Lutgring J.D."/>
            <person name="Yoo B."/>
            <person name="Machado M."/>
            <person name="Brown A."/>
            <person name="McAllister G."/>
            <person name="Perry A."/>
            <person name="Halpin A.L."/>
            <person name="Vavikolanu K."/>
            <person name="Ott S."/>
            <person name="Zhao X."/>
            <person name="Tallon L.J."/>
            <person name="Sadzewicz L."/>
            <person name="Aluvathingal J."/>
            <person name="Nadendla S."/>
            <person name="Voskania-kordi A."/>
            <person name="Simonyan V."/>
            <person name="Patel J."/>
            <person name="Shawar R.M."/>
        </authorList>
    </citation>
    <scope>NUCLEOTIDE SEQUENCE [LARGE SCALE GENOMIC DNA]</scope>
    <source>
        <strain evidence="2 3">AR_0356</strain>
    </source>
</reference>
<keyword evidence="1" id="KW-0472">Membrane</keyword>
<evidence type="ECO:0000313" key="3">
    <source>
        <dbReference type="Proteomes" id="UP000238390"/>
    </source>
</evidence>
<dbReference type="AlphaFoldDB" id="A0A2R3IMD6"/>
<gene>
    <name evidence="2" type="ORF">CSB93_5995</name>
</gene>
<organism evidence="2 3">
    <name type="scientific">Pseudomonas paraeruginosa</name>
    <dbReference type="NCBI Taxonomy" id="2994495"/>
    <lineage>
        <taxon>Bacteria</taxon>
        <taxon>Pseudomonadati</taxon>
        <taxon>Pseudomonadota</taxon>
        <taxon>Gammaproteobacteria</taxon>
        <taxon>Pseudomonadales</taxon>
        <taxon>Pseudomonadaceae</taxon>
        <taxon>Pseudomonas</taxon>
    </lineage>
</organism>